<comment type="caution">
    <text evidence="2">The sequence shown here is derived from an EMBL/GenBank/DDBJ whole genome shotgun (WGS) entry which is preliminary data.</text>
</comment>
<organism evidence="2 3">
    <name type="scientific">Plutella xylostella</name>
    <name type="common">Diamondback moth</name>
    <name type="synonym">Plutella maculipennis</name>
    <dbReference type="NCBI Taxonomy" id="51655"/>
    <lineage>
        <taxon>Eukaryota</taxon>
        <taxon>Metazoa</taxon>
        <taxon>Ecdysozoa</taxon>
        <taxon>Arthropoda</taxon>
        <taxon>Hexapoda</taxon>
        <taxon>Insecta</taxon>
        <taxon>Pterygota</taxon>
        <taxon>Neoptera</taxon>
        <taxon>Endopterygota</taxon>
        <taxon>Lepidoptera</taxon>
        <taxon>Glossata</taxon>
        <taxon>Ditrysia</taxon>
        <taxon>Yponomeutoidea</taxon>
        <taxon>Plutellidae</taxon>
        <taxon>Plutella</taxon>
    </lineage>
</organism>
<dbReference type="EMBL" id="CAJHNJ030000053">
    <property type="protein sequence ID" value="CAG9132804.1"/>
    <property type="molecule type" value="Genomic_DNA"/>
</dbReference>
<gene>
    <name evidence="2" type="ORF">PLXY2_LOCUS11078</name>
</gene>
<dbReference type="AlphaFoldDB" id="A0A8S4FYG2"/>
<accession>A0A8S4FYG2</accession>
<proteinExistence type="predicted"/>
<evidence type="ECO:0000313" key="3">
    <source>
        <dbReference type="Proteomes" id="UP000653454"/>
    </source>
</evidence>
<feature type="region of interest" description="Disordered" evidence="1">
    <location>
        <begin position="40"/>
        <end position="69"/>
    </location>
</feature>
<name>A0A8S4FYG2_PLUXY</name>
<keyword evidence="3" id="KW-1185">Reference proteome</keyword>
<dbReference type="Proteomes" id="UP000653454">
    <property type="component" value="Unassembled WGS sequence"/>
</dbReference>
<protein>
    <submittedName>
        <fullName evidence="2">(diamondback moth) hypothetical protein</fullName>
    </submittedName>
</protein>
<evidence type="ECO:0000313" key="2">
    <source>
        <dbReference type="EMBL" id="CAG9132804.1"/>
    </source>
</evidence>
<sequence length="69" mass="7443">MDGIHYEETIINTEVPDRSDSQPFIKNGAAATITKAQAQKAADKAGRGKAMRQVTAASEGLVQDARRTR</sequence>
<reference evidence="2" key="1">
    <citation type="submission" date="2020-11" db="EMBL/GenBank/DDBJ databases">
        <authorList>
            <person name="Whiteford S."/>
        </authorList>
    </citation>
    <scope>NUCLEOTIDE SEQUENCE</scope>
</reference>
<evidence type="ECO:0000256" key="1">
    <source>
        <dbReference type="SAM" id="MobiDB-lite"/>
    </source>
</evidence>